<name>A0A024H9V4_9VIRU</name>
<evidence type="ECO:0000256" key="1">
    <source>
        <dbReference type="SAM" id="MobiDB-lite"/>
    </source>
</evidence>
<feature type="region of interest" description="Disordered" evidence="1">
    <location>
        <begin position="1"/>
        <end position="76"/>
    </location>
</feature>
<keyword evidence="2" id="KW-0946">Virion</keyword>
<proteinExistence type="predicted"/>
<sequence>MSKSDEKSSAPEFVRPAAAPVPSKDNGSHAVDSQGVRKIDSEDAKSHGLSSQVDKKRGKTLPRFQKSPSAPSTASGNHFRQVALSLPFREKAHPSPNLFIPSFGMMFHILASMNDAVCAERPFGNNGTVSDWIPQISVIVFSILGFIQVYRAQEISGNLDNETTHLLNQFCSKFPLDTLTIPGPLVPFFRSLSVASPGYGNYQDVTPWIPRLYATEQHFYNLEYKIPGSTVNHHGITMLIPNLILLIDQFRHLITHLLTDTIPAPHTYSNWTQLETIFGITRPSDANAIQVHFDHIRKSVGLWHRPAASDGLMARFAAYIQVASTDFPSSPGYNPAHSALALSTRTPARAATWITTRDPSDFLQLGVSTQWFDIFLKGMSNFNRYWKGNVSLADLVPTSSTAGLILFKQVRVVQSAATGMFSSFDLNASTHHLQFTTYGETTCPFVPDEDLQDAQVAQVNITSPDLFRDNRLIGEVNVTRFGEFWLASPPVLNTATGNLTESYQNMVTSPVFFTDV</sequence>
<dbReference type="GO" id="GO:0019028">
    <property type="term" value="C:viral capsid"/>
    <property type="evidence" value="ECO:0007669"/>
    <property type="project" value="UniProtKB-KW"/>
</dbReference>
<organism evidence="2">
    <name type="scientific">uncultured partitivirus</name>
    <dbReference type="NCBI Taxonomy" id="1075819"/>
    <lineage>
        <taxon>Viruses</taxon>
        <taxon>Riboviria</taxon>
        <taxon>Orthornavirae</taxon>
        <taxon>Pisuviricota</taxon>
        <taxon>Duplopiviricetes</taxon>
        <taxon>Durnavirales</taxon>
        <taxon>Partitiviridae</taxon>
        <taxon>environmental samples</taxon>
    </lineage>
</organism>
<feature type="compositionally biased region" description="Polar residues" evidence="1">
    <location>
        <begin position="66"/>
        <end position="76"/>
    </location>
</feature>
<reference evidence="2" key="1">
    <citation type="submission" date="2013-05" db="EMBL/GenBank/DDBJ databases">
        <title>Cryptic viruses and multiple herbicide resistance in the grass weeds Alopecurus myosuroides and Lolium rigidum.</title>
        <authorList>
            <person name="Sabbadin F."/>
            <person name="Glover R."/>
            <person name="Wortley D.J."/>
            <person name="Edwards R."/>
        </authorList>
    </citation>
    <scope>NUCLEOTIDE SEQUENCE</scope>
    <source>
        <strain evidence="2">LOL resistant 1</strain>
        <tissue evidence="2">Host shoot tissue</tissue>
    </source>
</reference>
<keyword evidence="2" id="KW-0167">Capsid protein</keyword>
<gene>
    <name evidence="2" type="primary">CP</name>
</gene>
<feature type="compositionally biased region" description="Basic and acidic residues" evidence="1">
    <location>
        <begin position="35"/>
        <end position="46"/>
    </location>
</feature>
<dbReference type="EMBL" id="HG005148">
    <property type="protein sequence ID" value="CDF65975.1"/>
    <property type="molecule type" value="Genomic_RNA"/>
</dbReference>
<accession>A0A024H9V4</accession>
<evidence type="ECO:0000313" key="2">
    <source>
        <dbReference type="EMBL" id="CDF65975.1"/>
    </source>
</evidence>
<protein>
    <submittedName>
        <fullName evidence="2">Coat protein</fullName>
    </submittedName>
</protein>